<dbReference type="Proteomes" id="UP000800092">
    <property type="component" value="Unassembled WGS sequence"/>
</dbReference>
<proteinExistence type="predicted"/>
<protein>
    <submittedName>
        <fullName evidence="4">Ankyrin</fullName>
    </submittedName>
</protein>
<dbReference type="InterPro" id="IPR002110">
    <property type="entry name" value="Ankyrin_rpt"/>
</dbReference>
<dbReference type="SUPFAM" id="SSF48403">
    <property type="entry name" value="Ankyrin repeat"/>
    <property type="match status" value="1"/>
</dbReference>
<feature type="repeat" description="ANK" evidence="3">
    <location>
        <begin position="1"/>
        <end position="28"/>
    </location>
</feature>
<feature type="repeat" description="ANK" evidence="3">
    <location>
        <begin position="96"/>
        <end position="128"/>
    </location>
</feature>
<dbReference type="AlphaFoldDB" id="A0A6A6HCR5"/>
<name>A0A6A6HCR5_VIRVR</name>
<feature type="non-terminal residue" evidence="4">
    <location>
        <position position="135"/>
    </location>
</feature>
<reference evidence="4" key="1">
    <citation type="journal article" date="2020" name="Stud. Mycol.">
        <title>101 Dothideomycetes genomes: a test case for predicting lifestyles and emergence of pathogens.</title>
        <authorList>
            <person name="Haridas S."/>
            <person name="Albert R."/>
            <person name="Binder M."/>
            <person name="Bloem J."/>
            <person name="Labutti K."/>
            <person name="Salamov A."/>
            <person name="Andreopoulos B."/>
            <person name="Baker S."/>
            <person name="Barry K."/>
            <person name="Bills G."/>
            <person name="Bluhm B."/>
            <person name="Cannon C."/>
            <person name="Castanera R."/>
            <person name="Culley D."/>
            <person name="Daum C."/>
            <person name="Ezra D."/>
            <person name="Gonzalez J."/>
            <person name="Henrissat B."/>
            <person name="Kuo A."/>
            <person name="Liang C."/>
            <person name="Lipzen A."/>
            <person name="Lutzoni F."/>
            <person name="Magnuson J."/>
            <person name="Mondo S."/>
            <person name="Nolan M."/>
            <person name="Ohm R."/>
            <person name="Pangilinan J."/>
            <person name="Park H.-J."/>
            <person name="Ramirez L."/>
            <person name="Alfaro M."/>
            <person name="Sun H."/>
            <person name="Tritt A."/>
            <person name="Yoshinaga Y."/>
            <person name="Zwiers L.-H."/>
            <person name="Turgeon B."/>
            <person name="Goodwin S."/>
            <person name="Spatafora J."/>
            <person name="Crous P."/>
            <person name="Grigoriev I."/>
        </authorList>
    </citation>
    <scope>NUCLEOTIDE SEQUENCE</scope>
    <source>
        <strain evidence="4">Tuck. ex Michener</strain>
    </source>
</reference>
<feature type="non-terminal residue" evidence="4">
    <location>
        <position position="1"/>
    </location>
</feature>
<evidence type="ECO:0000313" key="5">
    <source>
        <dbReference type="Proteomes" id="UP000800092"/>
    </source>
</evidence>
<sequence>LETACQQGKIEIIRLLVHYGANIDRPGEMGRTVLHVMARQGEDKVVNILTSLGASITNVDRQGLAAVHHAAICLEYSDCINPLIQAGAVIDQQDSYQWTALHWAARAGEADTVTQLLQAGADKKKTDKSGRTPLH</sequence>
<accession>A0A6A6HCR5</accession>
<evidence type="ECO:0000256" key="2">
    <source>
        <dbReference type="ARBA" id="ARBA00023043"/>
    </source>
</evidence>
<keyword evidence="5" id="KW-1185">Reference proteome</keyword>
<dbReference type="SMART" id="SM00248">
    <property type="entry name" value="ANK"/>
    <property type="match status" value="4"/>
</dbReference>
<evidence type="ECO:0000256" key="1">
    <source>
        <dbReference type="ARBA" id="ARBA00022737"/>
    </source>
</evidence>
<dbReference type="OrthoDB" id="3945115at2759"/>
<evidence type="ECO:0000256" key="3">
    <source>
        <dbReference type="PROSITE-ProRule" id="PRU00023"/>
    </source>
</evidence>
<keyword evidence="2 3" id="KW-0040">ANK repeat</keyword>
<feature type="repeat" description="ANK" evidence="3">
    <location>
        <begin position="29"/>
        <end position="61"/>
    </location>
</feature>
<dbReference type="PROSITE" id="PS50088">
    <property type="entry name" value="ANK_REPEAT"/>
    <property type="match status" value="3"/>
</dbReference>
<dbReference type="Pfam" id="PF12796">
    <property type="entry name" value="Ank_2"/>
    <property type="match status" value="2"/>
</dbReference>
<gene>
    <name evidence="4" type="ORF">EV356DRAFT_417540</name>
</gene>
<organism evidence="4 5">
    <name type="scientific">Viridothelium virens</name>
    <name type="common">Speckled blister lichen</name>
    <name type="synonym">Trypethelium virens</name>
    <dbReference type="NCBI Taxonomy" id="1048519"/>
    <lineage>
        <taxon>Eukaryota</taxon>
        <taxon>Fungi</taxon>
        <taxon>Dikarya</taxon>
        <taxon>Ascomycota</taxon>
        <taxon>Pezizomycotina</taxon>
        <taxon>Dothideomycetes</taxon>
        <taxon>Dothideomycetes incertae sedis</taxon>
        <taxon>Trypetheliales</taxon>
        <taxon>Trypetheliaceae</taxon>
        <taxon>Viridothelium</taxon>
    </lineage>
</organism>
<dbReference type="EMBL" id="ML991788">
    <property type="protein sequence ID" value="KAF2235895.1"/>
    <property type="molecule type" value="Genomic_DNA"/>
</dbReference>
<dbReference type="InterPro" id="IPR036770">
    <property type="entry name" value="Ankyrin_rpt-contain_sf"/>
</dbReference>
<keyword evidence="1" id="KW-0677">Repeat</keyword>
<dbReference type="Gene3D" id="1.25.40.20">
    <property type="entry name" value="Ankyrin repeat-containing domain"/>
    <property type="match status" value="2"/>
</dbReference>
<dbReference type="PANTHER" id="PTHR24171">
    <property type="entry name" value="ANKYRIN REPEAT DOMAIN-CONTAINING PROTEIN 39-RELATED"/>
    <property type="match status" value="1"/>
</dbReference>
<dbReference type="PROSITE" id="PS50297">
    <property type="entry name" value="ANK_REP_REGION"/>
    <property type="match status" value="3"/>
</dbReference>
<evidence type="ECO:0000313" key="4">
    <source>
        <dbReference type="EMBL" id="KAF2235895.1"/>
    </source>
</evidence>